<dbReference type="RefSeq" id="XP_051443930.1">
    <property type="nucleotide sequence ID" value="XM_051593550.1"/>
</dbReference>
<gene>
    <name evidence="2" type="ORF">K450DRAFT_288725</name>
</gene>
<evidence type="ECO:0000313" key="3">
    <source>
        <dbReference type="Proteomes" id="UP001206595"/>
    </source>
</evidence>
<feature type="transmembrane region" description="Helical" evidence="1">
    <location>
        <begin position="43"/>
        <end position="64"/>
    </location>
</feature>
<keyword evidence="1" id="KW-0472">Membrane</keyword>
<name>A0AAD5HDV7_UMBRA</name>
<evidence type="ECO:0000313" key="2">
    <source>
        <dbReference type="EMBL" id="KAI8578926.1"/>
    </source>
</evidence>
<proteinExistence type="predicted"/>
<feature type="transmembrane region" description="Helical" evidence="1">
    <location>
        <begin position="172"/>
        <end position="192"/>
    </location>
</feature>
<keyword evidence="3" id="KW-1185">Reference proteome</keyword>
<feature type="transmembrane region" description="Helical" evidence="1">
    <location>
        <begin position="138"/>
        <end position="160"/>
    </location>
</feature>
<feature type="transmembrane region" description="Helical" evidence="1">
    <location>
        <begin position="256"/>
        <end position="274"/>
    </location>
</feature>
<dbReference type="Proteomes" id="UP001206595">
    <property type="component" value="Unassembled WGS sequence"/>
</dbReference>
<comment type="caution">
    <text evidence="2">The sequence shown here is derived from an EMBL/GenBank/DDBJ whole genome shotgun (WGS) entry which is preliminary data.</text>
</comment>
<sequence>MANATVSFVSTLTNGIQDVSAFAAVFATDLVEKQMGRSDSSGFLYASACGMSMFGSLGTAKWGLMSLLPNKWMKTAMLADDTNFLWKYSVAHYLFSKGDRQYGNAYIDAIFGLSYMRHYQGFRTVKVELKLDDEGTWYFFYAVVSCLMFSAMGMLPFVHIIRNDQTYLWGPVLRCTGTLLLSLQAITIPYYLAWLAKPRNVYDFESTGWRLPDPTMTQRLLSIFWLILIFIGSAMVLVGYIGSFTAVQNASDGNSGIIWFCVELLMMMLRLLIWTQSVHWDDQPGLIAYVTADQPRTKTDYISDNKRLSFDEAAVYVAAMGVVLKWPKDKYEYNFEFQSDKVTLYVFNNDDYEEETFTITDATNENISGEANSGIVVRSERLGHECLLPDRRGPTSSTDFSLFCDDLEIIYTYDFKLLECLLQFRQAVNGILPSPRSSYLIISRNKDDDDDAPDIKMLYEKMPPPIPYT</sequence>
<organism evidence="2 3">
    <name type="scientific">Umbelopsis ramanniana AG</name>
    <dbReference type="NCBI Taxonomy" id="1314678"/>
    <lineage>
        <taxon>Eukaryota</taxon>
        <taxon>Fungi</taxon>
        <taxon>Fungi incertae sedis</taxon>
        <taxon>Mucoromycota</taxon>
        <taxon>Mucoromycotina</taxon>
        <taxon>Umbelopsidomycetes</taxon>
        <taxon>Umbelopsidales</taxon>
        <taxon>Umbelopsidaceae</taxon>
        <taxon>Umbelopsis</taxon>
    </lineage>
</organism>
<dbReference type="EMBL" id="MU620924">
    <property type="protein sequence ID" value="KAI8578926.1"/>
    <property type="molecule type" value="Genomic_DNA"/>
</dbReference>
<dbReference type="GeneID" id="75918892"/>
<keyword evidence="1" id="KW-1133">Transmembrane helix</keyword>
<feature type="transmembrane region" description="Helical" evidence="1">
    <location>
        <begin position="223"/>
        <end position="244"/>
    </location>
</feature>
<reference evidence="2" key="1">
    <citation type="submission" date="2021-06" db="EMBL/GenBank/DDBJ databases">
        <authorList>
            <consortium name="DOE Joint Genome Institute"/>
            <person name="Mondo S.J."/>
            <person name="Amses K.R."/>
            <person name="Simmons D.R."/>
            <person name="Longcore J.E."/>
            <person name="Seto K."/>
            <person name="Alves G.H."/>
            <person name="Bonds A.E."/>
            <person name="Quandt C.A."/>
            <person name="Davis W.J."/>
            <person name="Chang Y."/>
            <person name="Letcher P.M."/>
            <person name="Powell M.J."/>
            <person name="Kuo A."/>
            <person name="Labutti K."/>
            <person name="Pangilinan J."/>
            <person name="Andreopoulos W."/>
            <person name="Tritt A."/>
            <person name="Riley R."/>
            <person name="Hundley H."/>
            <person name="Johnson J."/>
            <person name="Lipzen A."/>
            <person name="Barry K."/>
            <person name="Berbee M.L."/>
            <person name="Buchler N.E."/>
            <person name="Grigoriev I.V."/>
            <person name="Spatafora J.W."/>
            <person name="Stajich J.E."/>
            <person name="James T.Y."/>
        </authorList>
    </citation>
    <scope>NUCLEOTIDE SEQUENCE</scope>
    <source>
        <strain evidence="2">AG</strain>
    </source>
</reference>
<protein>
    <submittedName>
        <fullName evidence="2">Uncharacterized protein</fullName>
    </submittedName>
</protein>
<keyword evidence="1" id="KW-0812">Transmembrane</keyword>
<evidence type="ECO:0000256" key="1">
    <source>
        <dbReference type="SAM" id="Phobius"/>
    </source>
</evidence>
<accession>A0AAD5HDV7</accession>
<dbReference type="AlphaFoldDB" id="A0AAD5HDV7"/>
<reference evidence="2" key="2">
    <citation type="journal article" date="2022" name="Proc. Natl. Acad. Sci. U.S.A.">
        <title>Diploid-dominant life cycles characterize the early evolution of Fungi.</title>
        <authorList>
            <person name="Amses K.R."/>
            <person name="Simmons D.R."/>
            <person name="Longcore J.E."/>
            <person name="Mondo S.J."/>
            <person name="Seto K."/>
            <person name="Jeronimo G.H."/>
            <person name="Bonds A.E."/>
            <person name="Quandt C.A."/>
            <person name="Davis W.J."/>
            <person name="Chang Y."/>
            <person name="Federici B.A."/>
            <person name="Kuo A."/>
            <person name="LaButti K."/>
            <person name="Pangilinan J."/>
            <person name="Andreopoulos W."/>
            <person name="Tritt A."/>
            <person name="Riley R."/>
            <person name="Hundley H."/>
            <person name="Johnson J."/>
            <person name="Lipzen A."/>
            <person name="Barry K."/>
            <person name="Lang B.F."/>
            <person name="Cuomo C.A."/>
            <person name="Buchler N.E."/>
            <person name="Grigoriev I.V."/>
            <person name="Spatafora J.W."/>
            <person name="Stajich J.E."/>
            <person name="James T.Y."/>
        </authorList>
    </citation>
    <scope>NUCLEOTIDE SEQUENCE</scope>
    <source>
        <strain evidence="2">AG</strain>
    </source>
</reference>